<evidence type="ECO:0000256" key="1">
    <source>
        <dbReference type="SAM" id="MobiDB-lite"/>
    </source>
</evidence>
<protein>
    <submittedName>
        <fullName evidence="2">Uncharacterized protein</fullName>
    </submittedName>
</protein>
<name>A0A9N9TCT2_DIABA</name>
<dbReference type="OrthoDB" id="6783523at2759"/>
<feature type="region of interest" description="Disordered" evidence="1">
    <location>
        <begin position="177"/>
        <end position="255"/>
    </location>
</feature>
<dbReference type="EMBL" id="OU898284">
    <property type="protein sequence ID" value="CAG9840812.1"/>
    <property type="molecule type" value="Genomic_DNA"/>
</dbReference>
<gene>
    <name evidence="2" type="ORF">DIABBA_LOCUS13435</name>
</gene>
<evidence type="ECO:0000313" key="2">
    <source>
        <dbReference type="EMBL" id="CAG9840812.1"/>
    </source>
</evidence>
<proteinExistence type="predicted"/>
<keyword evidence="3" id="KW-1185">Reference proteome</keyword>
<dbReference type="AlphaFoldDB" id="A0A9N9TCT2"/>
<reference evidence="2" key="1">
    <citation type="submission" date="2022-01" db="EMBL/GenBank/DDBJ databases">
        <authorList>
            <person name="King R."/>
        </authorList>
    </citation>
    <scope>NUCLEOTIDE SEQUENCE</scope>
</reference>
<organism evidence="2 3">
    <name type="scientific">Diabrotica balteata</name>
    <name type="common">Banded cucumber beetle</name>
    <dbReference type="NCBI Taxonomy" id="107213"/>
    <lineage>
        <taxon>Eukaryota</taxon>
        <taxon>Metazoa</taxon>
        <taxon>Ecdysozoa</taxon>
        <taxon>Arthropoda</taxon>
        <taxon>Hexapoda</taxon>
        <taxon>Insecta</taxon>
        <taxon>Pterygota</taxon>
        <taxon>Neoptera</taxon>
        <taxon>Endopterygota</taxon>
        <taxon>Coleoptera</taxon>
        <taxon>Polyphaga</taxon>
        <taxon>Cucujiformia</taxon>
        <taxon>Chrysomeloidea</taxon>
        <taxon>Chrysomelidae</taxon>
        <taxon>Galerucinae</taxon>
        <taxon>Diabroticina</taxon>
        <taxon>Diabroticites</taxon>
        <taxon>Diabrotica</taxon>
    </lineage>
</organism>
<accession>A0A9N9TCT2</accession>
<dbReference type="PANTHER" id="PTHR23098">
    <property type="entry name" value="AGAP001331-PA-RELATED"/>
    <property type="match status" value="1"/>
</dbReference>
<feature type="region of interest" description="Disordered" evidence="1">
    <location>
        <begin position="1"/>
        <end position="38"/>
    </location>
</feature>
<evidence type="ECO:0000313" key="3">
    <source>
        <dbReference type="Proteomes" id="UP001153709"/>
    </source>
</evidence>
<dbReference type="Proteomes" id="UP001153709">
    <property type="component" value="Chromosome 9"/>
</dbReference>
<dbReference type="PANTHER" id="PTHR23098:SF16">
    <property type="entry name" value="REGULATORY PROTEIN ZESTE"/>
    <property type="match status" value="1"/>
</dbReference>
<dbReference type="GO" id="GO:0005634">
    <property type="term" value="C:nucleus"/>
    <property type="evidence" value="ECO:0007669"/>
    <property type="project" value="TreeGrafter"/>
</dbReference>
<sequence length="290" mass="32535">MIVTAHNPPGIPVQHLDETSGISSTKRSRRKQGNQKEWTRNKAMMAREKGSSYFSKQRVKNKGFIGYKKRPTRVLGSPRKGLWFCINKIVSLEVNINRYEIGNGSSYIKLTESIQKKRACIKVWIDLKNKVKKKDSVIRNSRTQTGGGPPLKGILTDLEERIIRIIGDTAIYGLSSSRDDPLDSEDVNEPSETVDVNYDHEASSSTITAGVSDSEPDTPENPRKRRLLSAGSSSSYYEVSPRATKSRKVHPATSAAQAATRFAEIGEELNQRMESIDQKLEQLIEEKKRN</sequence>